<evidence type="ECO:0000313" key="2">
    <source>
        <dbReference type="Ensembl" id="ENSMUNP00000009756.2"/>
    </source>
</evidence>
<sequence length="118" mass="12554">MVAISGEVPRCPRCRDPPAGTARPGTAPSWRQMERGRRPPHPRAPPAAAAARLRHPPGPPAAPLGYRGATTGHCSITIPVRQWGLAPAQPRQTLIPCLSPPRCHSTSGWGQAVGLRAW</sequence>
<feature type="region of interest" description="Disordered" evidence="1">
    <location>
        <begin position="1"/>
        <end position="66"/>
    </location>
</feature>
<protein>
    <submittedName>
        <fullName evidence="2">Uncharacterized protein</fullName>
    </submittedName>
</protein>
<reference evidence="2" key="1">
    <citation type="submission" date="2020-03" db="EMBL/GenBank/DDBJ databases">
        <title>Melopsittacus undulatus (budgerigar) genome, bMelUnd1, maternal haplotype with Z.</title>
        <authorList>
            <person name="Gedman G."/>
            <person name="Mountcastle J."/>
            <person name="Haase B."/>
            <person name="Formenti G."/>
            <person name="Wright T."/>
            <person name="Apodaca J."/>
            <person name="Pelan S."/>
            <person name="Chow W."/>
            <person name="Rhie A."/>
            <person name="Howe K."/>
            <person name="Fedrigo O."/>
            <person name="Jarvis E.D."/>
        </authorList>
    </citation>
    <scope>NUCLEOTIDE SEQUENCE [LARGE SCALE GENOMIC DNA]</scope>
</reference>
<keyword evidence="3" id="KW-1185">Reference proteome</keyword>
<reference evidence="2" key="2">
    <citation type="submission" date="2025-08" db="UniProtKB">
        <authorList>
            <consortium name="Ensembl"/>
        </authorList>
    </citation>
    <scope>IDENTIFICATION</scope>
</reference>
<reference evidence="2" key="3">
    <citation type="submission" date="2025-09" db="UniProtKB">
        <authorList>
            <consortium name="Ensembl"/>
        </authorList>
    </citation>
    <scope>IDENTIFICATION</scope>
</reference>
<name>A0A8C6J857_MELUD</name>
<evidence type="ECO:0000256" key="1">
    <source>
        <dbReference type="SAM" id="MobiDB-lite"/>
    </source>
</evidence>
<dbReference type="Proteomes" id="UP000694405">
    <property type="component" value="Chromosome 1"/>
</dbReference>
<evidence type="ECO:0000313" key="3">
    <source>
        <dbReference type="Proteomes" id="UP000694405"/>
    </source>
</evidence>
<accession>A0A8V5G4D7</accession>
<proteinExistence type="predicted"/>
<dbReference type="Ensembl" id="ENSMUNT00000011283.2">
    <property type="protein sequence ID" value="ENSMUNP00000009756.2"/>
    <property type="gene ID" value="ENSMUNG00000007702.2"/>
</dbReference>
<organism evidence="2 3">
    <name type="scientific">Melopsittacus undulatus</name>
    <name type="common">Budgerigar</name>
    <name type="synonym">Psittacus undulatus</name>
    <dbReference type="NCBI Taxonomy" id="13146"/>
    <lineage>
        <taxon>Eukaryota</taxon>
        <taxon>Metazoa</taxon>
        <taxon>Chordata</taxon>
        <taxon>Craniata</taxon>
        <taxon>Vertebrata</taxon>
        <taxon>Euteleostomi</taxon>
        <taxon>Archelosauria</taxon>
        <taxon>Archosauria</taxon>
        <taxon>Dinosauria</taxon>
        <taxon>Saurischia</taxon>
        <taxon>Theropoda</taxon>
        <taxon>Coelurosauria</taxon>
        <taxon>Aves</taxon>
        <taxon>Neognathae</taxon>
        <taxon>Neoaves</taxon>
        <taxon>Telluraves</taxon>
        <taxon>Australaves</taxon>
        <taxon>Psittaciformes</taxon>
        <taxon>Psittaculidae</taxon>
        <taxon>Melopsittacus</taxon>
    </lineage>
</organism>
<accession>A0A8C6J857</accession>
<dbReference type="AlphaFoldDB" id="A0A8C6J857"/>
<feature type="compositionally biased region" description="Low complexity" evidence="1">
    <location>
        <begin position="17"/>
        <end position="28"/>
    </location>
</feature>